<organism evidence="1 2">
    <name type="scientific">Sphingobacterium oryzagri</name>
    <dbReference type="NCBI Taxonomy" id="3025669"/>
    <lineage>
        <taxon>Bacteria</taxon>
        <taxon>Pseudomonadati</taxon>
        <taxon>Bacteroidota</taxon>
        <taxon>Sphingobacteriia</taxon>
        <taxon>Sphingobacteriales</taxon>
        <taxon>Sphingobacteriaceae</taxon>
        <taxon>Sphingobacterium</taxon>
    </lineage>
</organism>
<dbReference type="EC" id="2.4.-.-" evidence="1"/>
<gene>
    <name evidence="1" type="ORF">PQ465_11595</name>
</gene>
<reference evidence="1 2" key="1">
    <citation type="submission" date="2023-02" db="EMBL/GenBank/DDBJ databases">
        <title>Genome sequence of Sphingobacterium sp. KACC 22765.</title>
        <authorList>
            <person name="Kim S."/>
            <person name="Heo J."/>
            <person name="Kwon S.-W."/>
        </authorList>
    </citation>
    <scope>NUCLEOTIDE SEQUENCE [LARGE SCALE GENOMIC DNA]</scope>
    <source>
        <strain evidence="1 2">KACC 22765</strain>
    </source>
</reference>
<evidence type="ECO:0000313" key="1">
    <source>
        <dbReference type="EMBL" id="WDF66950.1"/>
    </source>
</evidence>
<protein>
    <submittedName>
        <fullName evidence="1">Glycosyltransferase</fullName>
        <ecNumber evidence="1">2.4.-.-</ecNumber>
    </submittedName>
</protein>
<dbReference type="Pfam" id="PF13692">
    <property type="entry name" value="Glyco_trans_1_4"/>
    <property type="match status" value="1"/>
</dbReference>
<dbReference type="Proteomes" id="UP001221558">
    <property type="component" value="Chromosome"/>
</dbReference>
<dbReference type="Gene3D" id="3.40.50.2000">
    <property type="entry name" value="Glycogen Phosphorylase B"/>
    <property type="match status" value="1"/>
</dbReference>
<keyword evidence="2" id="KW-1185">Reference proteome</keyword>
<dbReference type="SUPFAM" id="SSF53756">
    <property type="entry name" value="UDP-Glycosyltransferase/glycogen phosphorylase"/>
    <property type="match status" value="1"/>
</dbReference>
<evidence type="ECO:0000313" key="2">
    <source>
        <dbReference type="Proteomes" id="UP001221558"/>
    </source>
</evidence>
<accession>A0ABY7WBW9</accession>
<dbReference type="EMBL" id="CP117880">
    <property type="protein sequence ID" value="WDF66950.1"/>
    <property type="molecule type" value="Genomic_DNA"/>
</dbReference>
<keyword evidence="1" id="KW-0808">Transferase</keyword>
<proteinExistence type="predicted"/>
<sequence length="338" mass="39198">MSRFAQKYRLFYFEEARQGIATNYEVIEESGLTIVQLYVNHADGDFTEQCRRLINRVVNDYKIEEYICWYYTPMSFKYTDHLSPTLIVYDCMDELSAFKFAPTELVKFEDKLFCAADVVFTGGNTLYLAKKDRHHNIHAFPSSIDKQHFMQARMPISEPDDQRIIPYPRLGFYGVIDERFDIDLLAEVSRARSEWQFIIIGPIVKISTEDLPRAQNIHYLGSKTYSELPAYVSHWNIALILFALNESTRFISPTKTPEYLAAGLPVLSTAITDVVDTYGKADLVYIVEDSETFISSAEKELQKKSKIEWLRRVDKFLADDSWDNTFKAMQDIIGKIKN</sequence>
<name>A0ABY7WBW9_9SPHI</name>
<keyword evidence="1" id="KW-0328">Glycosyltransferase</keyword>
<dbReference type="GO" id="GO:0016757">
    <property type="term" value="F:glycosyltransferase activity"/>
    <property type="evidence" value="ECO:0007669"/>
    <property type="project" value="UniProtKB-KW"/>
</dbReference>
<dbReference type="RefSeq" id="WP_274265690.1">
    <property type="nucleotide sequence ID" value="NZ_CP117880.1"/>
</dbReference>